<dbReference type="EMBL" id="BARU01022036">
    <property type="protein sequence ID" value="GAH52176.1"/>
    <property type="molecule type" value="Genomic_DNA"/>
</dbReference>
<organism evidence="1">
    <name type="scientific">marine sediment metagenome</name>
    <dbReference type="NCBI Taxonomy" id="412755"/>
    <lineage>
        <taxon>unclassified sequences</taxon>
        <taxon>metagenomes</taxon>
        <taxon>ecological metagenomes</taxon>
    </lineage>
</organism>
<dbReference type="AlphaFoldDB" id="X1G2P2"/>
<accession>X1G2P2</accession>
<feature type="non-terminal residue" evidence="1">
    <location>
        <position position="1"/>
    </location>
</feature>
<name>X1G2P2_9ZZZZ</name>
<gene>
    <name evidence="1" type="ORF">S03H2_35965</name>
</gene>
<comment type="caution">
    <text evidence="1">The sequence shown here is derived from an EMBL/GenBank/DDBJ whole genome shotgun (WGS) entry which is preliminary data.</text>
</comment>
<proteinExistence type="predicted"/>
<protein>
    <submittedName>
        <fullName evidence="1">Uncharacterized protein</fullName>
    </submittedName>
</protein>
<evidence type="ECO:0000313" key="1">
    <source>
        <dbReference type="EMBL" id="GAH52176.1"/>
    </source>
</evidence>
<reference evidence="1" key="1">
    <citation type="journal article" date="2014" name="Front. Microbiol.">
        <title>High frequency of phylogenetically diverse reductive dehalogenase-homologous genes in deep subseafloor sedimentary metagenomes.</title>
        <authorList>
            <person name="Kawai M."/>
            <person name="Futagami T."/>
            <person name="Toyoda A."/>
            <person name="Takaki Y."/>
            <person name="Nishi S."/>
            <person name="Hori S."/>
            <person name="Arai W."/>
            <person name="Tsubouchi T."/>
            <person name="Morono Y."/>
            <person name="Uchiyama I."/>
            <person name="Ito T."/>
            <person name="Fujiyama A."/>
            <person name="Inagaki F."/>
            <person name="Takami H."/>
        </authorList>
    </citation>
    <scope>NUCLEOTIDE SEQUENCE</scope>
    <source>
        <strain evidence="1">Expedition CK06-06</strain>
    </source>
</reference>
<sequence>FHFEKVKKFTPNIATFIKNHQQKNNKMSKL</sequence>